<keyword evidence="2" id="KW-1185">Reference proteome</keyword>
<comment type="caution">
    <text evidence="1">The sequence shown here is derived from an EMBL/GenBank/DDBJ whole genome shotgun (WGS) entry which is preliminary data.</text>
</comment>
<organism evidence="1 2">
    <name type="scientific">Coniochaeta hoffmannii</name>
    <dbReference type="NCBI Taxonomy" id="91930"/>
    <lineage>
        <taxon>Eukaryota</taxon>
        <taxon>Fungi</taxon>
        <taxon>Dikarya</taxon>
        <taxon>Ascomycota</taxon>
        <taxon>Pezizomycotina</taxon>
        <taxon>Sordariomycetes</taxon>
        <taxon>Sordariomycetidae</taxon>
        <taxon>Coniochaetales</taxon>
        <taxon>Coniochaetaceae</taxon>
        <taxon>Coniochaeta</taxon>
    </lineage>
</organism>
<gene>
    <name evidence="1" type="ORF">NKR19_g9012</name>
</gene>
<dbReference type="AlphaFoldDB" id="A0AA38RJL5"/>
<dbReference type="EMBL" id="JANBVN010000199">
    <property type="protein sequence ID" value="KAJ9133593.1"/>
    <property type="molecule type" value="Genomic_DNA"/>
</dbReference>
<evidence type="ECO:0000313" key="2">
    <source>
        <dbReference type="Proteomes" id="UP001174691"/>
    </source>
</evidence>
<dbReference type="Proteomes" id="UP001174691">
    <property type="component" value="Unassembled WGS sequence"/>
</dbReference>
<proteinExistence type="predicted"/>
<protein>
    <submittedName>
        <fullName evidence="1">Uncharacterized protein</fullName>
    </submittedName>
</protein>
<reference evidence="1" key="1">
    <citation type="submission" date="2022-07" db="EMBL/GenBank/DDBJ databases">
        <title>Fungi with potential for degradation of polypropylene.</title>
        <authorList>
            <person name="Gostincar C."/>
        </authorList>
    </citation>
    <scope>NUCLEOTIDE SEQUENCE</scope>
    <source>
        <strain evidence="1">EXF-13287</strain>
    </source>
</reference>
<accession>A0AA38RJL5</accession>
<sequence length="89" mass="9711">MVFSDGTAWMVRFPRVGKVHDEYADEKGCYGVQACGSAAHNSLGLGAFVMVDFVNGACLNDLVIDPNEAEPTRLLREDISDGDIEAIYR</sequence>
<name>A0AA38RJL5_9PEZI</name>
<evidence type="ECO:0000313" key="1">
    <source>
        <dbReference type="EMBL" id="KAJ9133593.1"/>
    </source>
</evidence>